<dbReference type="GO" id="GO:0005737">
    <property type="term" value="C:cytoplasm"/>
    <property type="evidence" value="ECO:0007669"/>
    <property type="project" value="UniProtKB-SubCell"/>
</dbReference>
<evidence type="ECO:0000256" key="6">
    <source>
        <dbReference type="ARBA" id="ARBA00023015"/>
    </source>
</evidence>
<proteinExistence type="inferred from homology"/>
<evidence type="ECO:0000256" key="5">
    <source>
        <dbReference type="ARBA" id="ARBA00022490"/>
    </source>
</evidence>
<comment type="subcellular location">
    <subcellularLocation>
        <location evidence="2">Cytoplasm</location>
    </subcellularLocation>
    <subcellularLocation>
        <location evidence="1">Nucleus</location>
    </subcellularLocation>
</comment>
<evidence type="ECO:0000256" key="7">
    <source>
        <dbReference type="ARBA" id="ARBA00023158"/>
    </source>
</evidence>
<organism evidence="10">
    <name type="scientific">Mesocestoides corti</name>
    <name type="common">Flatworm</name>
    <dbReference type="NCBI Taxonomy" id="53468"/>
    <lineage>
        <taxon>Eukaryota</taxon>
        <taxon>Metazoa</taxon>
        <taxon>Spiralia</taxon>
        <taxon>Lophotrochozoa</taxon>
        <taxon>Platyhelminthes</taxon>
        <taxon>Cestoda</taxon>
        <taxon>Eucestoda</taxon>
        <taxon>Cyclophyllidea</taxon>
        <taxon>Mesocestoididae</taxon>
        <taxon>Mesocestoides</taxon>
    </lineage>
</organism>
<dbReference type="Pfam" id="PF10155">
    <property type="entry name" value="CNOT11"/>
    <property type="match status" value="1"/>
</dbReference>
<dbReference type="PANTHER" id="PTHR15975">
    <property type="entry name" value="CCR4-NOT TRANSCRIPTION COMPLEX SUBUNIT 11"/>
    <property type="match status" value="1"/>
</dbReference>
<evidence type="ECO:0000256" key="4">
    <source>
        <dbReference type="ARBA" id="ARBA00014872"/>
    </source>
</evidence>
<dbReference type="GO" id="GO:0005634">
    <property type="term" value="C:nucleus"/>
    <property type="evidence" value="ECO:0007669"/>
    <property type="project" value="UniProtKB-SubCell"/>
</dbReference>
<dbReference type="PANTHER" id="PTHR15975:SF0">
    <property type="entry name" value="CCR4-NOT TRANSCRIPTION COMPLEX SUBUNIT 11"/>
    <property type="match status" value="1"/>
</dbReference>
<dbReference type="InterPro" id="IPR019312">
    <property type="entry name" value="CNOT11"/>
</dbReference>
<dbReference type="WBParaSite" id="MCU_008608-RB">
    <property type="protein sequence ID" value="MCU_008608-RB"/>
    <property type="gene ID" value="MCU_008608"/>
</dbReference>
<keyword evidence="5" id="KW-0963">Cytoplasm</keyword>
<keyword evidence="8" id="KW-0804">Transcription</keyword>
<protein>
    <recommendedName>
        <fullName evidence="4">CCR4-NOT transcription complex subunit 11</fullName>
    </recommendedName>
</protein>
<reference evidence="10" key="1">
    <citation type="submission" date="2019-11" db="UniProtKB">
        <authorList>
            <consortium name="WormBaseParasite"/>
        </authorList>
    </citation>
    <scope>IDENTIFICATION</scope>
</reference>
<keyword evidence="9" id="KW-0539">Nucleus</keyword>
<evidence type="ECO:0000256" key="8">
    <source>
        <dbReference type="ARBA" id="ARBA00023163"/>
    </source>
</evidence>
<dbReference type="GO" id="GO:0031047">
    <property type="term" value="P:regulatory ncRNA-mediated gene silencing"/>
    <property type="evidence" value="ECO:0007669"/>
    <property type="project" value="UniProtKB-KW"/>
</dbReference>
<dbReference type="GO" id="GO:0030014">
    <property type="term" value="C:CCR4-NOT complex"/>
    <property type="evidence" value="ECO:0007669"/>
    <property type="project" value="InterPro"/>
</dbReference>
<accession>A0A5K3FJ18</accession>
<comment type="similarity">
    <text evidence="3">Belongs to the CNOT11 family.</text>
</comment>
<name>A0A5K3FJ18_MESCO</name>
<evidence type="ECO:0000313" key="10">
    <source>
        <dbReference type="WBParaSite" id="MCU_008608-RB"/>
    </source>
</evidence>
<evidence type="ECO:0000256" key="1">
    <source>
        <dbReference type="ARBA" id="ARBA00004123"/>
    </source>
</evidence>
<keyword evidence="7" id="KW-0943">RNA-mediated gene silencing</keyword>
<evidence type="ECO:0000256" key="3">
    <source>
        <dbReference type="ARBA" id="ARBA00008030"/>
    </source>
</evidence>
<sequence length="475" mass="52967">MLTSKELSNLTNFLFNGQYPNKTFDSISASFHKTFVKSDYFKLGKSVIALLSSDLLADNLPKTLAVFLLWDMYKSDSLENNPFLPFILDFLKNDSSSKQCRFPISAKLFMLTLMRYTDRIKDLFKMTPVQVLSMGSDLASLHACDLSIFDSLLREKLKKVPKVDLCGIPCIVPDEEVLSLLCERNITSALQRKHCLENLLSNEVLLPALLQSLRPEFLRIVPPLLPCPQASTPSPLTTEDSPPGTSNVWTEEFVWLCPLTVNHHFHWDSTMGHSSPPAEICQLASIALTSSLSPSQKEVLVQAIAENPSMVHSVGLTIENFPSLVNRNPLTASEIIMAMTSLPELETFLAALTEMDVNVQSLEVINRVATQMSLQPDFIRKCISNCISGCQNTQDKGLQLRLVRLVCVVIQAWLRNKILDISGVDVLIEVQSFCLEFNKVREANALYRLIKSIEVSGETENCGNFSTDTGATKET</sequence>
<evidence type="ECO:0000256" key="2">
    <source>
        <dbReference type="ARBA" id="ARBA00004496"/>
    </source>
</evidence>
<keyword evidence="6" id="KW-0805">Transcription regulation</keyword>
<dbReference type="AlphaFoldDB" id="A0A5K3FJ18"/>
<evidence type="ECO:0000256" key="9">
    <source>
        <dbReference type="ARBA" id="ARBA00023242"/>
    </source>
</evidence>